<name>A0ABD0JV41_9CAEN</name>
<gene>
    <name evidence="1" type="ORF">BaRGS_00029823</name>
</gene>
<dbReference type="Proteomes" id="UP001519460">
    <property type="component" value="Unassembled WGS sequence"/>
</dbReference>
<comment type="caution">
    <text evidence="1">The sequence shown here is derived from an EMBL/GenBank/DDBJ whole genome shotgun (WGS) entry which is preliminary data.</text>
</comment>
<dbReference type="EMBL" id="JACVVK020000314">
    <property type="protein sequence ID" value="KAK7478956.1"/>
    <property type="molecule type" value="Genomic_DNA"/>
</dbReference>
<keyword evidence="2" id="KW-1185">Reference proteome</keyword>
<accession>A0ABD0JV41</accession>
<organism evidence="1 2">
    <name type="scientific">Batillaria attramentaria</name>
    <dbReference type="NCBI Taxonomy" id="370345"/>
    <lineage>
        <taxon>Eukaryota</taxon>
        <taxon>Metazoa</taxon>
        <taxon>Spiralia</taxon>
        <taxon>Lophotrochozoa</taxon>
        <taxon>Mollusca</taxon>
        <taxon>Gastropoda</taxon>
        <taxon>Caenogastropoda</taxon>
        <taxon>Sorbeoconcha</taxon>
        <taxon>Cerithioidea</taxon>
        <taxon>Batillariidae</taxon>
        <taxon>Batillaria</taxon>
    </lineage>
</organism>
<reference evidence="1 2" key="1">
    <citation type="journal article" date="2023" name="Sci. Data">
        <title>Genome assembly of the Korean intertidal mud-creeper Batillaria attramentaria.</title>
        <authorList>
            <person name="Patra A.K."/>
            <person name="Ho P.T."/>
            <person name="Jun S."/>
            <person name="Lee S.J."/>
            <person name="Kim Y."/>
            <person name="Won Y.J."/>
        </authorList>
    </citation>
    <scope>NUCLEOTIDE SEQUENCE [LARGE SCALE GENOMIC DNA]</scope>
    <source>
        <strain evidence="1">Wonlab-2016</strain>
    </source>
</reference>
<dbReference type="AlphaFoldDB" id="A0ABD0JV41"/>
<sequence length="68" mass="7218">MDGWLIVSLTASLEAGNPKMGKSAMSTFVSAATVDSVTLAGLIDAQGKSHTLMCVCQRSQREKETSDR</sequence>
<proteinExistence type="predicted"/>
<evidence type="ECO:0000313" key="1">
    <source>
        <dbReference type="EMBL" id="KAK7478956.1"/>
    </source>
</evidence>
<protein>
    <submittedName>
        <fullName evidence="1">Uncharacterized protein</fullName>
    </submittedName>
</protein>
<evidence type="ECO:0000313" key="2">
    <source>
        <dbReference type="Proteomes" id="UP001519460"/>
    </source>
</evidence>